<proteinExistence type="predicted"/>
<evidence type="ECO:0000313" key="2">
    <source>
        <dbReference type="Proteomes" id="UP001597545"/>
    </source>
</evidence>
<dbReference type="Pfam" id="PF05096">
    <property type="entry name" value="Glu_cyclase_2"/>
    <property type="match status" value="1"/>
</dbReference>
<dbReference type="RefSeq" id="WP_380900022.1">
    <property type="nucleotide sequence ID" value="NZ_JBHUEG010000002.1"/>
</dbReference>
<comment type="caution">
    <text evidence="1">The sequence shown here is derived from an EMBL/GenBank/DDBJ whole genome shotgun (WGS) entry which is preliminary data.</text>
</comment>
<gene>
    <name evidence="1" type="ORF">ACFSR5_01620</name>
</gene>
<name>A0ABW5KFL8_9SPHI</name>
<dbReference type="SUPFAM" id="SSF50969">
    <property type="entry name" value="YVTN repeat-like/Quinoprotein amine dehydrogenase"/>
    <property type="match status" value="1"/>
</dbReference>
<dbReference type="EMBL" id="JBHULR010000001">
    <property type="protein sequence ID" value="MFD2546336.1"/>
    <property type="molecule type" value="Genomic_DNA"/>
</dbReference>
<evidence type="ECO:0000313" key="1">
    <source>
        <dbReference type="EMBL" id="MFD2546336.1"/>
    </source>
</evidence>
<dbReference type="PANTHER" id="PTHR31270">
    <property type="entry name" value="GLUTAMINYL-PEPTIDE CYCLOTRANSFERASE"/>
    <property type="match status" value="1"/>
</dbReference>
<dbReference type="PROSITE" id="PS51257">
    <property type="entry name" value="PROKAR_LIPOPROTEIN"/>
    <property type="match status" value="1"/>
</dbReference>
<dbReference type="Gene3D" id="2.130.10.10">
    <property type="entry name" value="YVTN repeat-like/Quinoprotein amine dehydrogenase"/>
    <property type="match status" value="1"/>
</dbReference>
<sequence>MKLNNIKQNRYIVLSLVVLLGVGCKEKIKKQDHVLPDTTKPSFAIDATDLKQRYTPNEILMLRLRDDANRPIDSVIYYVNEREIAKVRGNDSVRYVLSDGKFGIQILKAIVYSDGEIEEDAVRVDFLPSTEPQLRSYKLINTYPHDSRAYTQGLEFYREHLIESTGNGEGPSGNKGISSVRIVNATTGEIIKKLELDDAIFGEGATVLGDKLYQLTYKNNEAYVYDIRTLEKVQTLPYFQYMEGWGLTNDGNKLYMSDGSENIYLLHPSDFSKADYLRVATNKNIVPAVNELEWVNGKIYANFYGEDLIGVIDPRTGAVEALVDLSALREQVTPHVDLDVLNGIAYRKKTDTFFVTGKNWDKMFEIQIEP</sequence>
<dbReference type="PANTHER" id="PTHR31270:SF1">
    <property type="entry name" value="GLUTAMINYL-PEPTIDE CYCLOTRANSFERASE"/>
    <property type="match status" value="1"/>
</dbReference>
<dbReference type="Proteomes" id="UP001597545">
    <property type="component" value="Unassembled WGS sequence"/>
</dbReference>
<organism evidence="1 2">
    <name type="scientific">Sphingobacterium suaedae</name>
    <dbReference type="NCBI Taxonomy" id="1686402"/>
    <lineage>
        <taxon>Bacteria</taxon>
        <taxon>Pseudomonadati</taxon>
        <taxon>Bacteroidota</taxon>
        <taxon>Sphingobacteriia</taxon>
        <taxon>Sphingobacteriales</taxon>
        <taxon>Sphingobacteriaceae</taxon>
        <taxon>Sphingobacterium</taxon>
    </lineage>
</organism>
<dbReference type="InterPro" id="IPR011044">
    <property type="entry name" value="Quino_amine_DH_bsu"/>
</dbReference>
<dbReference type="InterPro" id="IPR007788">
    <property type="entry name" value="QCT"/>
</dbReference>
<protein>
    <submittedName>
        <fullName evidence="1">Glutaminyl-peptide cyclotransferase</fullName>
    </submittedName>
</protein>
<accession>A0ABW5KFL8</accession>
<keyword evidence="2" id="KW-1185">Reference proteome</keyword>
<dbReference type="InterPro" id="IPR015943">
    <property type="entry name" value="WD40/YVTN_repeat-like_dom_sf"/>
</dbReference>
<reference evidence="2" key="1">
    <citation type="journal article" date="2019" name="Int. J. Syst. Evol. Microbiol.">
        <title>The Global Catalogue of Microorganisms (GCM) 10K type strain sequencing project: providing services to taxonomists for standard genome sequencing and annotation.</title>
        <authorList>
            <consortium name="The Broad Institute Genomics Platform"/>
            <consortium name="The Broad Institute Genome Sequencing Center for Infectious Disease"/>
            <person name="Wu L."/>
            <person name="Ma J."/>
        </authorList>
    </citation>
    <scope>NUCLEOTIDE SEQUENCE [LARGE SCALE GENOMIC DNA]</scope>
    <source>
        <strain evidence="2">KCTC 42662</strain>
    </source>
</reference>